<dbReference type="GO" id="GO:0008276">
    <property type="term" value="F:protein methyltransferase activity"/>
    <property type="evidence" value="ECO:0007669"/>
    <property type="project" value="UniProtKB-UniRule"/>
</dbReference>
<dbReference type="Gene3D" id="3.40.50.150">
    <property type="entry name" value="Vaccinia Virus protein VP39"/>
    <property type="match status" value="1"/>
</dbReference>
<evidence type="ECO:0000256" key="5">
    <source>
        <dbReference type="ARBA" id="ARBA00022691"/>
    </source>
</evidence>
<dbReference type="CDD" id="cd02440">
    <property type="entry name" value="AdoMet_MTases"/>
    <property type="match status" value="1"/>
</dbReference>
<evidence type="ECO:0000256" key="3">
    <source>
        <dbReference type="ARBA" id="ARBA00022603"/>
    </source>
</evidence>
<feature type="binding site" evidence="6">
    <location>
        <position position="174"/>
    </location>
    <ligand>
        <name>S-adenosyl-L-methionine</name>
        <dbReference type="ChEBI" id="CHEBI:59789"/>
    </ligand>
</feature>
<dbReference type="Proteomes" id="UP000570514">
    <property type="component" value="Unassembled WGS sequence"/>
</dbReference>
<evidence type="ECO:0000313" key="7">
    <source>
        <dbReference type="EMBL" id="NIK87481.1"/>
    </source>
</evidence>
<dbReference type="PANTHER" id="PTHR43648">
    <property type="entry name" value="ELECTRON TRANSFER FLAVOPROTEIN BETA SUBUNIT LYSINE METHYLTRANSFERASE"/>
    <property type="match status" value="1"/>
</dbReference>
<sequence length="285" mass="30792">MPTPPLWKASIVLNKKDAPDVVAALELIPPLPQAVLTEEDPFRDDGVVEALYDTPPDGDLIAKITGRQVHVQLLPDADWIRLSQQGLPPVRAGRFFVFGSHDAGQVPHGVIPMRIEAGMAFGTGHHETTALCLSVLSDLAKTRRYDNVLDLGTGTGLLAIGAAKLWKKTVLASDIDPIAVEVTRENAVANEEGPRVRALIADGPTHPTLFEKAPFDLILANILAGPLTHLAPQICAVLGKRGTLVLSGLLHWQENLVLSFYRPHGLTVKEIRRDGSWSALVLQKA</sequence>
<feature type="binding site" evidence="6">
    <location>
        <position position="221"/>
    </location>
    <ligand>
        <name>S-adenosyl-L-methionine</name>
        <dbReference type="ChEBI" id="CHEBI:59789"/>
    </ligand>
</feature>
<comment type="caution">
    <text evidence="7">The sequence shown here is derived from an EMBL/GenBank/DDBJ whole genome shotgun (WGS) entry which is preliminary data.</text>
</comment>
<dbReference type="RefSeq" id="WP_167081154.1">
    <property type="nucleotide sequence ID" value="NZ_BAAADC010000001.1"/>
</dbReference>
<dbReference type="InterPro" id="IPR050078">
    <property type="entry name" value="Ribosomal_L11_MeTrfase_PrmA"/>
</dbReference>
<reference evidence="7 8" key="1">
    <citation type="submission" date="2020-03" db="EMBL/GenBank/DDBJ databases">
        <title>Genomic Encyclopedia of Type Strains, Phase IV (KMG-IV): sequencing the most valuable type-strain genomes for metagenomic binning, comparative biology and taxonomic classification.</title>
        <authorList>
            <person name="Goeker M."/>
        </authorList>
    </citation>
    <scope>NUCLEOTIDE SEQUENCE [LARGE SCALE GENOMIC DNA]</scope>
    <source>
        <strain evidence="7 8">DSM 19867</strain>
    </source>
</reference>
<keyword evidence="5 6" id="KW-0949">S-adenosyl-L-methionine</keyword>
<accession>A0A846MWE8</accession>
<dbReference type="EC" id="2.1.1.-" evidence="6"/>
<comment type="catalytic activity">
    <reaction evidence="6">
        <text>L-lysyl-[protein] + 3 S-adenosyl-L-methionine = N(6),N(6),N(6)-trimethyl-L-lysyl-[protein] + 3 S-adenosyl-L-homocysteine + 3 H(+)</text>
        <dbReference type="Rhea" id="RHEA:54192"/>
        <dbReference type="Rhea" id="RHEA-COMP:9752"/>
        <dbReference type="Rhea" id="RHEA-COMP:13826"/>
        <dbReference type="ChEBI" id="CHEBI:15378"/>
        <dbReference type="ChEBI" id="CHEBI:29969"/>
        <dbReference type="ChEBI" id="CHEBI:57856"/>
        <dbReference type="ChEBI" id="CHEBI:59789"/>
        <dbReference type="ChEBI" id="CHEBI:61961"/>
    </reaction>
</comment>
<organism evidence="7 8">
    <name type="scientific">Rhizomicrobium palustre</name>
    <dbReference type="NCBI Taxonomy" id="189966"/>
    <lineage>
        <taxon>Bacteria</taxon>
        <taxon>Pseudomonadati</taxon>
        <taxon>Pseudomonadota</taxon>
        <taxon>Alphaproteobacteria</taxon>
        <taxon>Micropepsales</taxon>
        <taxon>Micropepsaceae</taxon>
        <taxon>Rhizomicrobium</taxon>
    </lineage>
</organism>
<dbReference type="EMBL" id="JAASRM010000001">
    <property type="protein sequence ID" value="NIK87481.1"/>
    <property type="molecule type" value="Genomic_DNA"/>
</dbReference>
<dbReference type="Pfam" id="PF06325">
    <property type="entry name" value="PrmA"/>
    <property type="match status" value="1"/>
</dbReference>
<dbReference type="GO" id="GO:0032259">
    <property type="term" value="P:methylation"/>
    <property type="evidence" value="ECO:0007669"/>
    <property type="project" value="UniProtKB-KW"/>
</dbReference>
<keyword evidence="7" id="KW-0689">Ribosomal protein</keyword>
<feature type="binding site" evidence="6">
    <location>
        <position position="152"/>
    </location>
    <ligand>
        <name>S-adenosyl-L-methionine</name>
        <dbReference type="ChEBI" id="CHEBI:59789"/>
    </ligand>
</feature>
<proteinExistence type="inferred from homology"/>
<gene>
    <name evidence="6" type="primary">prmA</name>
    <name evidence="7" type="ORF">FHS83_000799</name>
</gene>
<dbReference type="InterPro" id="IPR029063">
    <property type="entry name" value="SAM-dependent_MTases_sf"/>
</dbReference>
<evidence type="ECO:0000256" key="4">
    <source>
        <dbReference type="ARBA" id="ARBA00022679"/>
    </source>
</evidence>
<keyword evidence="4 6" id="KW-0808">Transferase</keyword>
<dbReference type="SUPFAM" id="SSF53335">
    <property type="entry name" value="S-adenosyl-L-methionine-dependent methyltransferases"/>
    <property type="match status" value="1"/>
</dbReference>
<keyword evidence="3 6" id="KW-0489">Methyltransferase</keyword>
<evidence type="ECO:0000256" key="2">
    <source>
        <dbReference type="ARBA" id="ARBA00022490"/>
    </source>
</evidence>
<evidence type="ECO:0000256" key="1">
    <source>
        <dbReference type="ARBA" id="ARBA00009741"/>
    </source>
</evidence>
<comment type="similarity">
    <text evidence="1 6">Belongs to the methyltransferase superfamily. PrmA family.</text>
</comment>
<comment type="function">
    <text evidence="6">Methylates ribosomal protein L11.</text>
</comment>
<feature type="binding site" evidence="6">
    <location>
        <position position="129"/>
    </location>
    <ligand>
        <name>S-adenosyl-L-methionine</name>
        <dbReference type="ChEBI" id="CHEBI:59789"/>
    </ligand>
</feature>
<dbReference type="GO" id="GO:0005737">
    <property type="term" value="C:cytoplasm"/>
    <property type="evidence" value="ECO:0007669"/>
    <property type="project" value="UniProtKB-SubCell"/>
</dbReference>
<keyword evidence="2 6" id="KW-0963">Cytoplasm</keyword>
<name>A0A846MWE8_9PROT</name>
<dbReference type="PANTHER" id="PTHR43648:SF1">
    <property type="entry name" value="ELECTRON TRANSFER FLAVOPROTEIN BETA SUBUNIT LYSINE METHYLTRANSFERASE"/>
    <property type="match status" value="1"/>
</dbReference>
<dbReference type="InterPro" id="IPR004498">
    <property type="entry name" value="Ribosomal_PrmA_MeTrfase"/>
</dbReference>
<evidence type="ECO:0000313" key="8">
    <source>
        <dbReference type="Proteomes" id="UP000570514"/>
    </source>
</evidence>
<dbReference type="AlphaFoldDB" id="A0A846MWE8"/>
<keyword evidence="7" id="KW-0687">Ribonucleoprotein</keyword>
<evidence type="ECO:0000256" key="6">
    <source>
        <dbReference type="HAMAP-Rule" id="MF_00735"/>
    </source>
</evidence>
<dbReference type="HAMAP" id="MF_00735">
    <property type="entry name" value="Methyltr_PrmA"/>
    <property type="match status" value="1"/>
</dbReference>
<comment type="subcellular location">
    <subcellularLocation>
        <location evidence="6">Cytoplasm</location>
    </subcellularLocation>
</comment>
<dbReference type="GO" id="GO:0005840">
    <property type="term" value="C:ribosome"/>
    <property type="evidence" value="ECO:0007669"/>
    <property type="project" value="UniProtKB-KW"/>
</dbReference>
<protein>
    <recommendedName>
        <fullName evidence="6">Ribosomal protein L11 methyltransferase</fullName>
        <shortName evidence="6">L11 Mtase</shortName>
        <ecNumber evidence="6">2.1.1.-</ecNumber>
    </recommendedName>
</protein>
<keyword evidence="8" id="KW-1185">Reference proteome</keyword>